<evidence type="ECO:0000256" key="3">
    <source>
        <dbReference type="SAM" id="Coils"/>
    </source>
</evidence>
<reference evidence="4" key="1">
    <citation type="journal article" date="2014" name="Int. J. Syst. Evol. Microbiol.">
        <title>Complete genome sequence of Corynebacterium casei LMG S-19264T (=DSM 44701T), isolated from a smear-ripened cheese.</title>
        <authorList>
            <consortium name="US DOE Joint Genome Institute (JGI-PGF)"/>
            <person name="Walter F."/>
            <person name="Albersmeier A."/>
            <person name="Kalinowski J."/>
            <person name="Ruckert C."/>
        </authorList>
    </citation>
    <scope>NUCLEOTIDE SEQUENCE</scope>
    <source>
        <strain evidence="4">KCTC 12988</strain>
    </source>
</reference>
<feature type="coiled-coil region" evidence="3">
    <location>
        <begin position="21"/>
        <end position="48"/>
    </location>
</feature>
<protein>
    <recommendedName>
        <fullName evidence="6">Type I restriction modification DNA specificity domain-containing protein</fullName>
    </recommendedName>
</protein>
<dbReference type="Proteomes" id="UP000644507">
    <property type="component" value="Unassembled WGS sequence"/>
</dbReference>
<keyword evidence="5" id="KW-1185">Reference proteome</keyword>
<evidence type="ECO:0000256" key="1">
    <source>
        <dbReference type="ARBA" id="ARBA00022747"/>
    </source>
</evidence>
<keyword evidence="2" id="KW-0238">DNA-binding</keyword>
<keyword evidence="3" id="KW-0175">Coiled coil</keyword>
<evidence type="ECO:0000256" key="2">
    <source>
        <dbReference type="ARBA" id="ARBA00023125"/>
    </source>
</evidence>
<dbReference type="GO" id="GO:0009307">
    <property type="term" value="P:DNA restriction-modification system"/>
    <property type="evidence" value="ECO:0007669"/>
    <property type="project" value="UniProtKB-KW"/>
</dbReference>
<reference evidence="4" key="2">
    <citation type="submission" date="2020-09" db="EMBL/GenBank/DDBJ databases">
        <authorList>
            <person name="Sun Q."/>
            <person name="Kim S."/>
        </authorList>
    </citation>
    <scope>NUCLEOTIDE SEQUENCE</scope>
    <source>
        <strain evidence="4">KCTC 12988</strain>
    </source>
</reference>
<evidence type="ECO:0008006" key="6">
    <source>
        <dbReference type="Google" id="ProtNLM"/>
    </source>
</evidence>
<accession>A0A918TPD1</accession>
<dbReference type="EMBL" id="BMXI01000008">
    <property type="protein sequence ID" value="GHC53677.1"/>
    <property type="molecule type" value="Genomic_DNA"/>
</dbReference>
<sequence length="58" mass="6138">MPAAKDMHLALPDLATQQAVVTQLDDQLAAQRETLQAAQTQLKAIQALPAAVLRGVFG</sequence>
<comment type="caution">
    <text evidence="4">The sequence shown here is derived from an EMBL/GenBank/DDBJ whole genome shotgun (WGS) entry which is preliminary data.</text>
</comment>
<gene>
    <name evidence="4" type="ORF">GCM10007100_19920</name>
</gene>
<evidence type="ECO:0000313" key="4">
    <source>
        <dbReference type="EMBL" id="GHC53677.1"/>
    </source>
</evidence>
<dbReference type="AlphaFoldDB" id="A0A918TPD1"/>
<proteinExistence type="predicted"/>
<evidence type="ECO:0000313" key="5">
    <source>
        <dbReference type="Proteomes" id="UP000644507"/>
    </source>
</evidence>
<keyword evidence="1" id="KW-0680">Restriction system</keyword>
<name>A0A918TPD1_9BACT</name>
<dbReference type="Gene3D" id="3.90.220.20">
    <property type="entry name" value="DNA methylase specificity domains"/>
    <property type="match status" value="2"/>
</dbReference>
<dbReference type="GO" id="GO:0003677">
    <property type="term" value="F:DNA binding"/>
    <property type="evidence" value="ECO:0007669"/>
    <property type="project" value="UniProtKB-KW"/>
</dbReference>
<dbReference type="InterPro" id="IPR044946">
    <property type="entry name" value="Restrct_endonuc_typeI_TRD_sf"/>
</dbReference>
<organism evidence="4 5">
    <name type="scientific">Roseibacillus persicicus</name>
    <dbReference type="NCBI Taxonomy" id="454148"/>
    <lineage>
        <taxon>Bacteria</taxon>
        <taxon>Pseudomonadati</taxon>
        <taxon>Verrucomicrobiota</taxon>
        <taxon>Verrucomicrobiia</taxon>
        <taxon>Verrucomicrobiales</taxon>
        <taxon>Verrucomicrobiaceae</taxon>
        <taxon>Roseibacillus</taxon>
    </lineage>
</organism>